<evidence type="ECO:0000313" key="6">
    <source>
        <dbReference type="EMBL" id="EMR01722.1"/>
    </source>
</evidence>
<keyword evidence="4" id="KW-0472">Membrane</keyword>
<dbReference type="Proteomes" id="UP000011910">
    <property type="component" value="Unassembled WGS sequence"/>
</dbReference>
<evidence type="ECO:0000313" key="7">
    <source>
        <dbReference type="Proteomes" id="UP000011910"/>
    </source>
</evidence>
<proteinExistence type="predicted"/>
<dbReference type="eggNOG" id="COG2982">
    <property type="taxonomic scope" value="Bacteria"/>
</dbReference>
<dbReference type="STRING" id="1279009.ADICEAN_03149"/>
<comment type="subcellular location">
    <subcellularLocation>
        <location evidence="1">Membrane</location>
        <topology evidence="1">Single-pass membrane protein</topology>
    </subcellularLocation>
</comment>
<name>M7N366_9BACT</name>
<evidence type="ECO:0000259" key="5">
    <source>
        <dbReference type="Pfam" id="PF04357"/>
    </source>
</evidence>
<evidence type="ECO:0000256" key="4">
    <source>
        <dbReference type="ARBA" id="ARBA00023136"/>
    </source>
</evidence>
<keyword evidence="3" id="KW-1133">Transmembrane helix</keyword>
<dbReference type="PANTHER" id="PTHR36985:SF1">
    <property type="entry name" value="TRANSLOCATION AND ASSEMBLY MODULE SUBUNIT TAMB"/>
    <property type="match status" value="1"/>
</dbReference>
<dbReference type="InterPro" id="IPR007452">
    <property type="entry name" value="TamB_C"/>
</dbReference>
<dbReference type="PANTHER" id="PTHR36985">
    <property type="entry name" value="TRANSLOCATION AND ASSEMBLY MODULE SUBUNIT TAMB"/>
    <property type="match status" value="1"/>
</dbReference>
<protein>
    <recommendedName>
        <fullName evidence="5">Translocation and assembly module TamB C-terminal domain-containing protein</fullName>
    </recommendedName>
</protein>
<evidence type="ECO:0000256" key="1">
    <source>
        <dbReference type="ARBA" id="ARBA00004167"/>
    </source>
</evidence>
<keyword evidence="7" id="KW-1185">Reference proteome</keyword>
<feature type="domain" description="Translocation and assembly module TamB C-terminal" evidence="5">
    <location>
        <begin position="1088"/>
        <end position="1553"/>
    </location>
</feature>
<keyword evidence="2" id="KW-0812">Transmembrane</keyword>
<dbReference type="EMBL" id="AODQ01000094">
    <property type="protein sequence ID" value="EMR01722.1"/>
    <property type="molecule type" value="Genomic_DNA"/>
</dbReference>
<reference evidence="6 7" key="1">
    <citation type="journal article" date="2013" name="Genome Announc.">
        <title>Draft Genome Sequence of Cesiribacter andamanensis Strain AMV16T, Isolated from a Soil Sample from a Mud Volcano in the Andaman Islands, India.</title>
        <authorList>
            <person name="Shivaji S."/>
            <person name="Ara S."/>
            <person name="Begum Z."/>
            <person name="Srinivas T.N."/>
            <person name="Singh A."/>
            <person name="Kumar Pinnaka A."/>
        </authorList>
    </citation>
    <scope>NUCLEOTIDE SEQUENCE [LARGE SCALE GENOMIC DNA]</scope>
    <source>
        <strain evidence="6 7">AMV16</strain>
    </source>
</reference>
<organism evidence="6 7">
    <name type="scientific">Cesiribacter andamanensis AMV16</name>
    <dbReference type="NCBI Taxonomy" id="1279009"/>
    <lineage>
        <taxon>Bacteria</taxon>
        <taxon>Pseudomonadati</taxon>
        <taxon>Bacteroidota</taxon>
        <taxon>Cytophagia</taxon>
        <taxon>Cytophagales</taxon>
        <taxon>Cesiribacteraceae</taxon>
        <taxon>Cesiribacter</taxon>
    </lineage>
</organism>
<dbReference type="Pfam" id="PF04357">
    <property type="entry name" value="TamB"/>
    <property type="match status" value="1"/>
</dbReference>
<comment type="caution">
    <text evidence="6">The sequence shown here is derived from an EMBL/GenBank/DDBJ whole genome shotgun (WGS) entry which is preliminary data.</text>
</comment>
<dbReference type="eggNOG" id="COG2911">
    <property type="taxonomic scope" value="Bacteria"/>
</dbReference>
<evidence type="ECO:0000256" key="3">
    <source>
        <dbReference type="ARBA" id="ARBA00022989"/>
    </source>
</evidence>
<dbReference type="GO" id="GO:0009306">
    <property type="term" value="P:protein secretion"/>
    <property type="evidence" value="ECO:0007669"/>
    <property type="project" value="InterPro"/>
</dbReference>
<evidence type="ECO:0000256" key="2">
    <source>
        <dbReference type="ARBA" id="ARBA00022692"/>
    </source>
</evidence>
<gene>
    <name evidence="6" type="ORF">ADICEAN_03149</name>
</gene>
<dbReference type="GO" id="GO:0005886">
    <property type="term" value="C:plasma membrane"/>
    <property type="evidence" value="ECO:0007669"/>
    <property type="project" value="InterPro"/>
</dbReference>
<accession>M7N366</accession>
<sequence length="1583" mass="173890">MLIQIPAVQTKVTQKVANSFAEQWGTEVRIDKVNLRFFDSASLQGIFISDKAGDTLVWASSLTADIGAFAILDSRLELDEIALEGAYINLYRHQDSANFNYQFIVDSFVSQDTLADTTSSAFIFDLYQVRLQDVRLRYADDSSKMSLNVHAPYLLTELETLGLPEQFVKISNIDIRDLRGGFTYITPSPVKDTLATADEVAQELDSAMLNPSGFRIAVEKFAIKNTQFHYQASELAEKGTLNFQNLDLRTLNVGINDFYLAGDTLRLDVQQLAAIEQNSGFVLDNFAMAAAIELPMVSGSLTELRTPNTRLTDPIRLEQLSIKPGADMLASLQLSANVQGAVLGMEDAAYFTPALDTMPYLRSRTFILDLTADVENNKANISPLRLRTEDGGMLMNMAGTITGLNDLENMRFDLQLRELSTTVAYLQRFSFMPEFPPAAAQAGRLHLIADAKGTPKNMDIAARLRSGMGLLQTNMLYRAPTANRFLLAGNVDATDFDLTPFVGDSLGLGTITLTSKLRVNGIGQQINVDNFSLIVEELEYNDHLYKGLAAQGYFVDSTLEVSAAYEDAYLDMDLFLKTDMKDSLPLLQAELNLDRLNMYRLNLSPDSVIISTRLVADVRGNDFDGIRGTIEARDTELIRGANKWTMDSLVVSSREQGDGTREIALTTDFASATLTGQYLLADLQQALDQCANHYCSAYKPGDERVEFGQDLELAIKMWDEPIIAKAFLPQLELLHPMTINARFRDRDRSFDLEVEAPGISWDTLVIENLQVDAKTVDQVLSFDIDMDKLKVGTTTDIPSFRLDGQWVQDSVHFVLGLAPETDSTRLLLGGAVTFYNDTLALALDQTELAIRGKEYQMADNALIKYATDFLQIRDFALQREGQLLAVNTRNEYSQDPLLLAQINEFQIGDFADIFGFQEYGLAATLDGKVQLTNPMNLSAMEADLLVQNLMVDSLPVGNLQLQMNKVSNDGRLNADIALKGPGNDLSMQGFLNMEDSTNAMQLDVDINSFALAPWEPFVKDFLQDLEGSLQGNMDIAGSLNQPRMEGQLNFGNNSAFRLAMTGARYTLQDEGIAIDNQAIRLNEFTLLDSLNQTLVVDGQIRHNAFQDFRLDLSAKAQDFQVVNKARSLQELFYGRLYVRTDARITGPLDDILVSGSLRVNEKTDFALVIQSEDANAGVASFINFINTNAFLAADTTFAMQLQAADSLDDQLDAAYFSVNLDIEVPPAATFTVVVDPTTGDFLEVRGTADLQFRMDPSGDMNLQGLYEVEEGRYRLSFMEVIQKSFAIQEGSTVAFTGDPFDAQMEITAVYTTEASRLPLLPNAEPGTPEYAAARRKEPVNVLLNMAGTLESPVISFNILVPESNYGEMGSAVSAQLDQIKSNESELFRQVFGLIVLNRFLAEDPLAGGGDGGGAGAAVNAQINQSVGSFLTEQLNAVTQDYLGVEIEIELESNQMGGGNASLGDSRDIGVNLSRSLFNDRVEVQVGGVTSTGGGGGTGPGAGGSGFAGNFAILYHINEKGNLSLKIFQRNDRDYLTNEFIPKTGAAISFFKHFNTMSGLFGSEPSHLEMLKSDGAVETELNKP</sequence>